<reference evidence="2 3" key="1">
    <citation type="submission" date="2019-04" db="EMBL/GenBank/DDBJ databases">
        <title>Genome sequence of strain 7209-2.</title>
        <authorList>
            <person name="Gao J."/>
            <person name="Sun J."/>
        </authorList>
    </citation>
    <scope>NUCLEOTIDE SEQUENCE [LARGE SCALE GENOMIC DNA]</scope>
    <source>
        <strain evidence="2 3">7209-2</strain>
    </source>
</reference>
<dbReference type="InterPro" id="IPR047675">
    <property type="entry name" value="Putative_zinc-bd"/>
</dbReference>
<dbReference type="Proteomes" id="UP000309667">
    <property type="component" value="Unassembled WGS sequence"/>
</dbReference>
<protein>
    <submittedName>
        <fullName evidence="2">Uncharacterized protein</fullName>
    </submittedName>
</protein>
<feature type="region of interest" description="Disordered" evidence="1">
    <location>
        <begin position="89"/>
        <end position="143"/>
    </location>
</feature>
<dbReference type="RefSeq" id="WP_136558542.1">
    <property type="nucleotide sequence ID" value="NZ_STGT01000003.1"/>
</dbReference>
<organism evidence="2 3">
    <name type="scientific">Rhizobium rhizophilum</name>
    <dbReference type="NCBI Taxonomy" id="1850373"/>
    <lineage>
        <taxon>Bacteria</taxon>
        <taxon>Pseudomonadati</taxon>
        <taxon>Pseudomonadota</taxon>
        <taxon>Alphaproteobacteria</taxon>
        <taxon>Hyphomicrobiales</taxon>
        <taxon>Rhizobiaceae</taxon>
        <taxon>Rhizobium/Agrobacterium group</taxon>
        <taxon>Rhizobium</taxon>
    </lineage>
</organism>
<feature type="compositionally biased region" description="Basic residues" evidence="1">
    <location>
        <begin position="125"/>
        <end position="140"/>
    </location>
</feature>
<sequence length="195" mass="22605">MAERTPRQKAWASHGLKEVGRAVLRRFNSEIRPHLPKCNGTSRSTGEPCRNLAVPGKQKCRWHGGAVPSGDDWHKMQYPAATSKDWQRKLNEKLKRAERNRRRRERRLEKMSPEARAKHQEWQRTHKPGAKAERQRRRADRKAAEEFKVLAEQPERIASPELAALQAQAAYLEAERDRYRALAQAERQPTTGAFD</sequence>
<proteinExistence type="predicted"/>
<name>A0ABY2QTS9_9HYPH</name>
<gene>
    <name evidence="2" type="ORF">E9677_13205</name>
</gene>
<accession>A0ABY2QTS9</accession>
<feature type="compositionally biased region" description="Basic and acidic residues" evidence="1">
    <location>
        <begin position="106"/>
        <end position="124"/>
    </location>
</feature>
<evidence type="ECO:0000313" key="2">
    <source>
        <dbReference type="EMBL" id="THV13852.1"/>
    </source>
</evidence>
<keyword evidence="3" id="KW-1185">Reference proteome</keyword>
<evidence type="ECO:0000256" key="1">
    <source>
        <dbReference type="SAM" id="MobiDB-lite"/>
    </source>
</evidence>
<comment type="caution">
    <text evidence="2">The sequence shown here is derived from an EMBL/GenBank/DDBJ whole genome shotgun (WGS) entry which is preliminary data.</text>
</comment>
<evidence type="ECO:0000313" key="3">
    <source>
        <dbReference type="Proteomes" id="UP000309667"/>
    </source>
</evidence>
<dbReference type="NCBIfam" id="NF041373">
    <property type="entry name" value="HGG_STG"/>
    <property type="match status" value="1"/>
</dbReference>
<dbReference type="EMBL" id="STGT01000003">
    <property type="protein sequence ID" value="THV13852.1"/>
    <property type="molecule type" value="Genomic_DNA"/>
</dbReference>